<dbReference type="SMART" id="SM00342">
    <property type="entry name" value="HTH_ARAC"/>
    <property type="match status" value="1"/>
</dbReference>
<keyword evidence="1" id="KW-0805">Transcription regulation</keyword>
<dbReference type="PROSITE" id="PS01124">
    <property type="entry name" value="HTH_ARAC_FAMILY_2"/>
    <property type="match status" value="1"/>
</dbReference>
<proteinExistence type="predicted"/>
<dbReference type="EMBL" id="BAABZQ010000001">
    <property type="protein sequence ID" value="GAA6501383.1"/>
    <property type="molecule type" value="Genomic_DNA"/>
</dbReference>
<evidence type="ECO:0000313" key="6">
    <source>
        <dbReference type="Proteomes" id="UP001600941"/>
    </source>
</evidence>
<dbReference type="RefSeq" id="WP_227211536.1">
    <property type="nucleotide sequence ID" value="NZ_BAABZQ010000001.1"/>
</dbReference>
<dbReference type="InterPro" id="IPR010499">
    <property type="entry name" value="AraC_E-bd"/>
</dbReference>
<evidence type="ECO:0000313" key="5">
    <source>
        <dbReference type="EMBL" id="GAA6501383.1"/>
    </source>
</evidence>
<feature type="domain" description="HTH araC/xylS-type" evidence="4">
    <location>
        <begin position="8"/>
        <end position="106"/>
    </location>
</feature>
<dbReference type="Pfam" id="PF12833">
    <property type="entry name" value="HTH_18"/>
    <property type="match status" value="1"/>
</dbReference>
<keyword evidence="6" id="KW-1185">Reference proteome</keyword>
<evidence type="ECO:0000259" key="4">
    <source>
        <dbReference type="PROSITE" id="PS01124"/>
    </source>
</evidence>
<dbReference type="Gene3D" id="3.20.80.10">
    <property type="entry name" value="Regulatory factor, effector binding domain"/>
    <property type="match status" value="1"/>
</dbReference>
<dbReference type="InterPro" id="IPR018062">
    <property type="entry name" value="HTH_AraC-typ_CS"/>
</dbReference>
<dbReference type="SUPFAM" id="SSF46689">
    <property type="entry name" value="Homeodomain-like"/>
    <property type="match status" value="2"/>
</dbReference>
<evidence type="ECO:0000256" key="2">
    <source>
        <dbReference type="ARBA" id="ARBA00023125"/>
    </source>
</evidence>
<dbReference type="Pfam" id="PF14526">
    <property type="entry name" value="Cass2"/>
    <property type="match status" value="1"/>
</dbReference>
<dbReference type="InterPro" id="IPR011256">
    <property type="entry name" value="Reg_factor_effector_dom_sf"/>
</dbReference>
<name>A0ABQ0BXX7_9FIRM</name>
<keyword evidence="2" id="KW-0238">DNA-binding</keyword>
<keyword evidence="3" id="KW-0804">Transcription</keyword>
<sequence>MEWLKKLSSAIAYIEENLDKEISYDKAAEIACCSTYYFQRMFSYVAGIPLSDYIRKRRMTQAAFELQRTDHKVLDIALKYGYTSPTSFNRAFQSVHGIPPTAARNEGCVLHAYPAVTFSVTVTGETPMAYRIEQKGPMRIAGIRIPLTENMEKNMEGIPAFWKQTMEGPKFREICALADREPRNILGVSTYRDPQNIFYYIAAQTEGPVPEDMLDYTIPAATWVVFESDGSLKEQVQSIFRRFMTEWLPFSGYEYAYLPDVEVYPIYEKQPENGHFQVWIAITKNKEE</sequence>
<dbReference type="InterPro" id="IPR029441">
    <property type="entry name" value="Cass2"/>
</dbReference>
<gene>
    <name evidence="5" type="ORF">K340107D12_41990</name>
</gene>
<comment type="caution">
    <text evidence="5">The sequence shown here is derived from an EMBL/GenBank/DDBJ whole genome shotgun (WGS) entry which is preliminary data.</text>
</comment>
<dbReference type="PANTHER" id="PTHR47504:SF5">
    <property type="entry name" value="RIGHT ORIGIN-BINDING PROTEIN"/>
    <property type="match status" value="1"/>
</dbReference>
<dbReference type="Gene3D" id="1.10.10.60">
    <property type="entry name" value="Homeodomain-like"/>
    <property type="match status" value="2"/>
</dbReference>
<dbReference type="PANTHER" id="PTHR47504">
    <property type="entry name" value="RIGHT ORIGIN-BINDING PROTEIN"/>
    <property type="match status" value="1"/>
</dbReference>
<dbReference type="SMART" id="SM00871">
    <property type="entry name" value="AraC_E_bind"/>
    <property type="match status" value="1"/>
</dbReference>
<evidence type="ECO:0000256" key="3">
    <source>
        <dbReference type="ARBA" id="ARBA00023163"/>
    </source>
</evidence>
<dbReference type="SUPFAM" id="SSF55136">
    <property type="entry name" value="Probable bacterial effector-binding domain"/>
    <property type="match status" value="1"/>
</dbReference>
<dbReference type="InterPro" id="IPR050959">
    <property type="entry name" value="MarA-like"/>
</dbReference>
<protein>
    <submittedName>
        <fullName evidence="5">AraC family transcriptional regulator</fullName>
    </submittedName>
</protein>
<accession>A0ABQ0BXX7</accession>
<dbReference type="InterPro" id="IPR018060">
    <property type="entry name" value="HTH_AraC"/>
</dbReference>
<evidence type="ECO:0000256" key="1">
    <source>
        <dbReference type="ARBA" id="ARBA00023015"/>
    </source>
</evidence>
<dbReference type="PROSITE" id="PS00041">
    <property type="entry name" value="HTH_ARAC_FAMILY_1"/>
    <property type="match status" value="1"/>
</dbReference>
<organism evidence="5 6">
    <name type="scientific">Blautia parvula</name>
    <dbReference type="NCBI Taxonomy" id="2877527"/>
    <lineage>
        <taxon>Bacteria</taxon>
        <taxon>Bacillati</taxon>
        <taxon>Bacillota</taxon>
        <taxon>Clostridia</taxon>
        <taxon>Lachnospirales</taxon>
        <taxon>Lachnospiraceae</taxon>
        <taxon>Blautia</taxon>
    </lineage>
</organism>
<reference evidence="5 6" key="1">
    <citation type="submission" date="2024-04" db="EMBL/GenBank/DDBJ databases">
        <title>Defined microbial consortia suppress multidrug-resistant proinflammatory Enterobacteriaceae via ecological control.</title>
        <authorList>
            <person name="Furuichi M."/>
            <person name="Kawaguchi T."/>
            <person name="Pust M."/>
            <person name="Yasuma K."/>
            <person name="Plichta D."/>
            <person name="Hasegawa N."/>
            <person name="Ohya T."/>
            <person name="Bhattarai S."/>
            <person name="Sasajima S."/>
            <person name="Aoto Y."/>
            <person name="Tuganbaev T."/>
            <person name="Yaginuma M."/>
            <person name="Ueda M."/>
            <person name="Okahashi N."/>
            <person name="Amafuji K."/>
            <person name="Kiridooshi Y."/>
            <person name="Sugita K."/>
            <person name="Strazar M."/>
            <person name="Skelly A."/>
            <person name="Suda W."/>
            <person name="Hattori M."/>
            <person name="Nakamoto N."/>
            <person name="Caballero S."/>
            <person name="Norman J."/>
            <person name="Olle B."/>
            <person name="Tanoue T."/>
            <person name="Arita M."/>
            <person name="Bucci V."/>
            <person name="Atarashi K."/>
            <person name="Xavier R."/>
            <person name="Honda K."/>
        </authorList>
    </citation>
    <scope>NUCLEOTIDE SEQUENCE [LARGE SCALE GENOMIC DNA]</scope>
    <source>
        <strain evidence="6">k34-0107-D12</strain>
    </source>
</reference>
<dbReference type="InterPro" id="IPR009057">
    <property type="entry name" value="Homeodomain-like_sf"/>
</dbReference>
<dbReference type="Proteomes" id="UP001600941">
    <property type="component" value="Unassembled WGS sequence"/>
</dbReference>